<evidence type="ECO:0000256" key="6">
    <source>
        <dbReference type="ARBA" id="ARBA00023136"/>
    </source>
</evidence>
<reference evidence="9 10" key="1">
    <citation type="submission" date="2018-10" db="EMBL/GenBank/DDBJ databases">
        <title>Phylogenomics of Brevibacillus.</title>
        <authorList>
            <person name="Dunlap C."/>
        </authorList>
    </citation>
    <scope>NUCLEOTIDE SEQUENCE [LARGE SCALE GENOMIC DNA]</scope>
    <source>
        <strain evidence="9 10">JCM 15774</strain>
    </source>
</reference>
<keyword evidence="4 7" id="KW-0812">Transmembrane</keyword>
<protein>
    <submittedName>
        <fullName evidence="9">MFS transporter</fullName>
    </submittedName>
</protein>
<dbReference type="PANTHER" id="PTHR43045">
    <property type="entry name" value="SHIKIMATE TRANSPORTER"/>
    <property type="match status" value="1"/>
</dbReference>
<evidence type="ECO:0000256" key="3">
    <source>
        <dbReference type="ARBA" id="ARBA00022475"/>
    </source>
</evidence>
<keyword evidence="10" id="KW-1185">Reference proteome</keyword>
<dbReference type="Pfam" id="PF07690">
    <property type="entry name" value="MFS_1"/>
    <property type="match status" value="1"/>
</dbReference>
<name>A0A3M8DLX8_9BACL</name>
<organism evidence="9 10">
    <name type="scientific">Brevibacillus nitrificans</name>
    <dbReference type="NCBI Taxonomy" id="651560"/>
    <lineage>
        <taxon>Bacteria</taxon>
        <taxon>Bacillati</taxon>
        <taxon>Bacillota</taxon>
        <taxon>Bacilli</taxon>
        <taxon>Bacillales</taxon>
        <taxon>Paenibacillaceae</taxon>
        <taxon>Brevibacillus</taxon>
    </lineage>
</organism>
<keyword evidence="2" id="KW-0813">Transport</keyword>
<dbReference type="Proteomes" id="UP000269573">
    <property type="component" value="Unassembled WGS sequence"/>
</dbReference>
<proteinExistence type="predicted"/>
<feature type="transmembrane region" description="Helical" evidence="7">
    <location>
        <begin position="413"/>
        <end position="434"/>
    </location>
</feature>
<evidence type="ECO:0000313" key="10">
    <source>
        <dbReference type="Proteomes" id="UP000269573"/>
    </source>
</evidence>
<keyword evidence="3" id="KW-1003">Cell membrane</keyword>
<feature type="transmembrane region" description="Helical" evidence="7">
    <location>
        <begin position="165"/>
        <end position="192"/>
    </location>
</feature>
<comment type="subcellular location">
    <subcellularLocation>
        <location evidence="1">Cell membrane</location>
        <topology evidence="1">Multi-pass membrane protein</topology>
    </subcellularLocation>
</comment>
<dbReference type="AlphaFoldDB" id="A0A3M8DLX8"/>
<dbReference type="InterPro" id="IPR020846">
    <property type="entry name" value="MFS_dom"/>
</dbReference>
<feature type="transmembrane region" description="Helical" evidence="7">
    <location>
        <begin position="294"/>
        <end position="313"/>
    </location>
</feature>
<dbReference type="Gene3D" id="1.20.1250.20">
    <property type="entry name" value="MFS general substrate transporter like domains"/>
    <property type="match status" value="2"/>
</dbReference>
<feature type="transmembrane region" description="Helical" evidence="7">
    <location>
        <begin position="204"/>
        <end position="226"/>
    </location>
</feature>
<gene>
    <name evidence="9" type="ORF">EDM59_05880</name>
</gene>
<keyword evidence="5 7" id="KW-1133">Transmembrane helix</keyword>
<evidence type="ECO:0000256" key="4">
    <source>
        <dbReference type="ARBA" id="ARBA00022692"/>
    </source>
</evidence>
<dbReference type="GO" id="GO:0022857">
    <property type="term" value="F:transmembrane transporter activity"/>
    <property type="evidence" value="ECO:0007669"/>
    <property type="project" value="InterPro"/>
</dbReference>
<dbReference type="EMBL" id="RHHU01000003">
    <property type="protein sequence ID" value="RNB88639.1"/>
    <property type="molecule type" value="Genomic_DNA"/>
</dbReference>
<dbReference type="PROSITE" id="PS50850">
    <property type="entry name" value="MFS"/>
    <property type="match status" value="1"/>
</dbReference>
<feature type="transmembrane region" description="Helical" evidence="7">
    <location>
        <begin position="100"/>
        <end position="118"/>
    </location>
</feature>
<keyword evidence="6 7" id="KW-0472">Membrane</keyword>
<feature type="transmembrane region" description="Helical" evidence="7">
    <location>
        <begin position="68"/>
        <end position="88"/>
    </location>
</feature>
<dbReference type="SUPFAM" id="SSF103473">
    <property type="entry name" value="MFS general substrate transporter"/>
    <property type="match status" value="1"/>
</dbReference>
<feature type="transmembrane region" description="Helical" evidence="7">
    <location>
        <begin position="247"/>
        <end position="274"/>
    </location>
</feature>
<dbReference type="PANTHER" id="PTHR43045:SF4">
    <property type="entry name" value="TRANSPORTER YDFJ-RELATED"/>
    <property type="match status" value="1"/>
</dbReference>
<feature type="domain" description="Major facilitator superfamily (MFS) profile" evidence="8">
    <location>
        <begin position="27"/>
        <end position="439"/>
    </location>
</feature>
<dbReference type="InterPro" id="IPR011701">
    <property type="entry name" value="MFS"/>
</dbReference>
<feature type="transmembrane region" description="Helical" evidence="7">
    <location>
        <begin position="320"/>
        <end position="339"/>
    </location>
</feature>
<dbReference type="PROSITE" id="PS00217">
    <property type="entry name" value="SUGAR_TRANSPORT_2"/>
    <property type="match status" value="1"/>
</dbReference>
<dbReference type="GO" id="GO:0005886">
    <property type="term" value="C:plasma membrane"/>
    <property type="evidence" value="ECO:0007669"/>
    <property type="project" value="UniProtKB-SubCell"/>
</dbReference>
<feature type="transmembrane region" description="Helical" evidence="7">
    <location>
        <begin position="385"/>
        <end position="407"/>
    </location>
</feature>
<feature type="transmembrane region" description="Helical" evidence="7">
    <location>
        <begin position="124"/>
        <end position="144"/>
    </location>
</feature>
<feature type="transmembrane region" description="Helical" evidence="7">
    <location>
        <begin position="351"/>
        <end position="373"/>
    </location>
</feature>
<dbReference type="InterPro" id="IPR005829">
    <property type="entry name" value="Sugar_transporter_CS"/>
</dbReference>
<evidence type="ECO:0000256" key="2">
    <source>
        <dbReference type="ARBA" id="ARBA00022448"/>
    </source>
</evidence>
<accession>A0A3M8DLX8</accession>
<evidence type="ECO:0000259" key="8">
    <source>
        <dbReference type="PROSITE" id="PS50850"/>
    </source>
</evidence>
<dbReference type="RefSeq" id="WP_122922740.1">
    <property type="nucleotide sequence ID" value="NZ_RHHU01000003.1"/>
</dbReference>
<evidence type="ECO:0000256" key="5">
    <source>
        <dbReference type="ARBA" id="ARBA00022989"/>
    </source>
</evidence>
<sequence length="443" mass="47817">MGKAATDSILVTKDQSSEKLSEEGKKTLLAAFFGFTVDMIDVYLPIIALAPAMVYFQPADLSPTVATTLYFLVFVLSLIGRPIGSMIFGYYGDKIGRRKTTLVSILGIAVSTLLIALLPGYAAWGLGGIITMAILRLFAGIFMGGEYTSANPLAMEYAPKQKRGLFGGFINAGFPAGTIIVSVVTLATLKLFPAGDATSAYAVWGWRIPFIIGALLSFALFIYSYYKVPESEVWKESKKADNPLKDLFSKANLAQLGQVFLVMSGVWFATNAIISSLPGMLKMLKVDSTLSTNAQLITNIVMFFLFIFAGAISQKIGRKAVLILFGILGFTVSPILYYYLLSSGYQSAGSLILLVLLVNSLVIPVFGVLTSYITERFHTGVRASGYGVGYSLALIIPALTPFIMLGLQRFMPYVYTPIVILVIGGLFITIGALIGPETKEVDL</sequence>
<evidence type="ECO:0000256" key="1">
    <source>
        <dbReference type="ARBA" id="ARBA00004651"/>
    </source>
</evidence>
<evidence type="ECO:0000256" key="7">
    <source>
        <dbReference type="SAM" id="Phobius"/>
    </source>
</evidence>
<evidence type="ECO:0000313" key="9">
    <source>
        <dbReference type="EMBL" id="RNB88639.1"/>
    </source>
</evidence>
<comment type="caution">
    <text evidence="9">The sequence shown here is derived from an EMBL/GenBank/DDBJ whole genome shotgun (WGS) entry which is preliminary data.</text>
</comment>
<feature type="transmembrane region" description="Helical" evidence="7">
    <location>
        <begin position="28"/>
        <end position="56"/>
    </location>
</feature>
<dbReference type="InterPro" id="IPR036259">
    <property type="entry name" value="MFS_trans_sf"/>
</dbReference>